<dbReference type="PANTHER" id="PTHR11439">
    <property type="entry name" value="GAG-POL-RELATED RETROTRANSPOSON"/>
    <property type="match status" value="1"/>
</dbReference>
<organism evidence="1">
    <name type="scientific">Nicotiana tabacum</name>
    <name type="common">Common tobacco</name>
    <dbReference type="NCBI Taxonomy" id="4097"/>
    <lineage>
        <taxon>Eukaryota</taxon>
        <taxon>Viridiplantae</taxon>
        <taxon>Streptophyta</taxon>
        <taxon>Embryophyta</taxon>
        <taxon>Tracheophyta</taxon>
        <taxon>Spermatophyta</taxon>
        <taxon>Magnoliopsida</taxon>
        <taxon>eudicotyledons</taxon>
        <taxon>Gunneridae</taxon>
        <taxon>Pentapetalae</taxon>
        <taxon>asterids</taxon>
        <taxon>lamiids</taxon>
        <taxon>Solanales</taxon>
        <taxon>Solanaceae</taxon>
        <taxon>Nicotianoideae</taxon>
        <taxon>Nicotianeae</taxon>
        <taxon>Nicotiana</taxon>
    </lineage>
</organism>
<proteinExistence type="predicted"/>
<dbReference type="OrthoDB" id="443140at2759"/>
<dbReference type="RefSeq" id="XP_016470145.1">
    <property type="nucleotide sequence ID" value="XM_016614659.1"/>
</dbReference>
<protein>
    <submittedName>
        <fullName evidence="1">Uncharacterized mitochondrial protein AtMg00810 isoform X2</fullName>
    </submittedName>
</protein>
<sequence length="227" mass="25477">MNDKLQAAHGDPLPNPETYRCLVGKLNFLTHTRLDICFAAQHLSQFMQKPCLPYLQAALCLLSVYCDSDWRSCPDSRKSISGFFILLGGCLVGWKSKKQFVVSLSSAEAAYRQPSTLLRILSSMSAPSTLNWTAILFAPSCMRVCFSCFTLPVPITSLICSLNLWGELSIICIFASWGLSHPPTCRGVLRYKQMQMLLLSHLGTWDSFLLLSSFSHYWAQKPTMYLS</sequence>
<name>A0A1S4A0M6_TOBAC</name>
<dbReference type="CDD" id="cd09272">
    <property type="entry name" value="RNase_HI_RT_Ty1"/>
    <property type="match status" value="1"/>
</dbReference>
<accession>A0A1S4A0M6</accession>
<dbReference type="PANTHER" id="PTHR11439:SF498">
    <property type="entry name" value="DNAK FAMILY PROTEIN"/>
    <property type="match status" value="1"/>
</dbReference>
<evidence type="ECO:0000313" key="1">
    <source>
        <dbReference type="RefSeq" id="XP_016470145.1"/>
    </source>
</evidence>
<reference evidence="1" key="1">
    <citation type="submission" date="2025-08" db="UniProtKB">
        <authorList>
            <consortium name="RefSeq"/>
        </authorList>
    </citation>
    <scope>IDENTIFICATION</scope>
</reference>
<dbReference type="AlphaFoldDB" id="A0A1S4A0M6"/>
<gene>
    <name evidence="1" type="primary">LOC107792438</name>
</gene>